<evidence type="ECO:0000313" key="3">
    <source>
        <dbReference type="Ensembl" id="ENSCPRP00005013645.1"/>
    </source>
</evidence>
<dbReference type="Gene3D" id="1.10.10.60">
    <property type="entry name" value="Homeodomain-like"/>
    <property type="match status" value="1"/>
</dbReference>
<sequence length="103" mass="11907">MLEMGRLLSVWIEDTTQHHMPLSMLLIQKKAKSLYDDLQKKLPEGSAPEPFYVNKGWFRKLKRCSNFADTQAASSYRNKLVEIIEEGGYTPQQSFESLTRRPG</sequence>
<evidence type="ECO:0000313" key="4">
    <source>
        <dbReference type="Proteomes" id="UP000594220"/>
    </source>
</evidence>
<dbReference type="PROSITE" id="PS51253">
    <property type="entry name" value="HTH_CENPB"/>
    <property type="match status" value="1"/>
</dbReference>
<evidence type="ECO:0000259" key="2">
    <source>
        <dbReference type="PROSITE" id="PS51253"/>
    </source>
</evidence>
<evidence type="ECO:0000256" key="1">
    <source>
        <dbReference type="ARBA" id="ARBA00023125"/>
    </source>
</evidence>
<dbReference type="Pfam" id="PF03221">
    <property type="entry name" value="HTH_Tnp_Tc5"/>
    <property type="match status" value="1"/>
</dbReference>
<reference evidence="3" key="1">
    <citation type="submission" date="2025-08" db="UniProtKB">
        <authorList>
            <consortium name="Ensembl"/>
        </authorList>
    </citation>
    <scope>IDENTIFICATION</scope>
</reference>
<dbReference type="InterPro" id="IPR009057">
    <property type="entry name" value="Homeodomain-like_sf"/>
</dbReference>
<keyword evidence="1" id="KW-0238">DNA-binding</keyword>
<dbReference type="GeneTree" id="ENSGT00940000163154"/>
<proteinExistence type="predicted"/>
<organism evidence="3 4">
    <name type="scientific">Crocodylus porosus</name>
    <name type="common">Saltwater crocodile</name>
    <name type="synonym">Estuarine crocodile</name>
    <dbReference type="NCBI Taxonomy" id="8502"/>
    <lineage>
        <taxon>Eukaryota</taxon>
        <taxon>Metazoa</taxon>
        <taxon>Chordata</taxon>
        <taxon>Craniata</taxon>
        <taxon>Vertebrata</taxon>
        <taxon>Euteleostomi</taxon>
        <taxon>Archelosauria</taxon>
        <taxon>Archosauria</taxon>
        <taxon>Crocodylia</taxon>
        <taxon>Longirostres</taxon>
        <taxon>Crocodylidae</taxon>
        <taxon>Crocodylus</taxon>
    </lineage>
</organism>
<dbReference type="Ensembl" id="ENSCPRT00005016033.1">
    <property type="protein sequence ID" value="ENSCPRP00005013645.1"/>
    <property type="gene ID" value="ENSCPRG00005009640.1"/>
</dbReference>
<dbReference type="Proteomes" id="UP000594220">
    <property type="component" value="Unplaced"/>
</dbReference>
<dbReference type="InterPro" id="IPR006600">
    <property type="entry name" value="HTH_CenpB_DNA-bd_dom"/>
</dbReference>
<feature type="domain" description="HTH CENPB-type" evidence="2">
    <location>
        <begin position="1"/>
        <end position="71"/>
    </location>
</feature>
<accession>A0A7M4ETM0</accession>
<dbReference type="AlphaFoldDB" id="A0A7M4ETM0"/>
<keyword evidence="4" id="KW-1185">Reference proteome</keyword>
<name>A0A7M4ETM0_CROPO</name>
<dbReference type="GO" id="GO:0003677">
    <property type="term" value="F:DNA binding"/>
    <property type="evidence" value="ECO:0007669"/>
    <property type="project" value="UniProtKB-KW"/>
</dbReference>
<reference evidence="3" key="2">
    <citation type="submission" date="2025-09" db="UniProtKB">
        <authorList>
            <consortium name="Ensembl"/>
        </authorList>
    </citation>
    <scope>IDENTIFICATION</scope>
</reference>
<protein>
    <recommendedName>
        <fullName evidence="2">HTH CENPB-type domain-containing protein</fullName>
    </recommendedName>
</protein>
<dbReference type="SUPFAM" id="SSF46689">
    <property type="entry name" value="Homeodomain-like"/>
    <property type="match status" value="1"/>
</dbReference>